<name>A0A2U1CMY9_9BURK</name>
<reference evidence="2 3" key="1">
    <citation type="submission" date="2018-04" db="EMBL/GenBank/DDBJ databases">
        <title>Genomic Encyclopedia of Type Strains, Phase IV (KMG-IV): sequencing the most valuable type-strain genomes for metagenomic binning, comparative biology and taxonomic classification.</title>
        <authorList>
            <person name="Goeker M."/>
        </authorList>
    </citation>
    <scope>NUCLEOTIDE SEQUENCE [LARGE SCALE GENOMIC DNA]</scope>
    <source>
        <strain evidence="2 3">DSM 10065</strain>
    </source>
</reference>
<dbReference type="RefSeq" id="WP_017522973.1">
    <property type="nucleotide sequence ID" value="NZ_JACCEX010000002.1"/>
</dbReference>
<evidence type="ECO:0000313" key="2">
    <source>
        <dbReference type="EMBL" id="PVY62381.1"/>
    </source>
</evidence>
<dbReference type="Proteomes" id="UP000246145">
    <property type="component" value="Unassembled WGS sequence"/>
</dbReference>
<feature type="transmembrane region" description="Helical" evidence="1">
    <location>
        <begin position="6"/>
        <end position="29"/>
    </location>
</feature>
<dbReference type="InterPro" id="IPR049820">
    <property type="entry name" value="Trnsprt_adja_ssu-like"/>
</dbReference>
<keyword evidence="1" id="KW-0472">Membrane</keyword>
<keyword evidence="3" id="KW-1185">Reference proteome</keyword>
<dbReference type="NCBIfam" id="NF038354">
    <property type="entry name" value="trnsprt_adja_43"/>
    <property type="match status" value="1"/>
</dbReference>
<dbReference type="STRING" id="1231391.GCA_000308195_00596"/>
<organism evidence="2 3">
    <name type="scientific">Pusillimonas noertemannii</name>
    <dbReference type="NCBI Taxonomy" id="305977"/>
    <lineage>
        <taxon>Bacteria</taxon>
        <taxon>Pseudomonadati</taxon>
        <taxon>Pseudomonadota</taxon>
        <taxon>Betaproteobacteria</taxon>
        <taxon>Burkholderiales</taxon>
        <taxon>Alcaligenaceae</taxon>
        <taxon>Pusillimonas</taxon>
    </lineage>
</organism>
<comment type="caution">
    <text evidence="2">The sequence shown here is derived from an EMBL/GenBank/DDBJ whole genome shotgun (WGS) entry which is preliminary data.</text>
</comment>
<dbReference type="AlphaFoldDB" id="A0A2U1CMY9"/>
<accession>A0A2U1CMY9</accession>
<keyword evidence="1" id="KW-0812">Transmembrane</keyword>
<proteinExistence type="predicted"/>
<sequence length="43" mass="4773">MSALGLSAYILIWPVISAAVLAMLIVALIRDMREARRKGEEMI</sequence>
<gene>
    <name evidence="2" type="ORF">C7440_1874</name>
</gene>
<evidence type="ECO:0000313" key="3">
    <source>
        <dbReference type="Proteomes" id="UP000246145"/>
    </source>
</evidence>
<dbReference type="EMBL" id="QEKO01000002">
    <property type="protein sequence ID" value="PVY62381.1"/>
    <property type="molecule type" value="Genomic_DNA"/>
</dbReference>
<keyword evidence="1" id="KW-1133">Transmembrane helix</keyword>
<evidence type="ECO:0000256" key="1">
    <source>
        <dbReference type="SAM" id="Phobius"/>
    </source>
</evidence>
<protein>
    <submittedName>
        <fullName evidence="2">Uncharacterized protein</fullName>
    </submittedName>
</protein>